<reference evidence="2 3" key="1">
    <citation type="submission" date="2018-03" db="EMBL/GenBank/DDBJ databases">
        <title>Genomic Encyclopedia of Archaeal and Bacterial Type Strains, Phase II (KMG-II): from individual species to whole genera.</title>
        <authorList>
            <person name="Goeker M."/>
        </authorList>
    </citation>
    <scope>NUCLEOTIDE SEQUENCE [LARGE SCALE GENOMIC DNA]</scope>
    <source>
        <strain evidence="2 3">DSM 45312</strain>
    </source>
</reference>
<evidence type="ECO:0000313" key="2">
    <source>
        <dbReference type="EMBL" id="PSK97305.1"/>
    </source>
</evidence>
<dbReference type="InterPro" id="IPR000835">
    <property type="entry name" value="HTH_MarR-typ"/>
</dbReference>
<name>A0A2P8DJA5_9ACTN</name>
<sequence length="117" mass="12662">MHGFVLQAIGSGATTATGLGRRMGTTKQAAAKSIEALERLGYAERGVDPADARRKVVRLTERGKDCLHRSALIFDDLRAGWEKAIGADRLRAMEDDLRKVVPADPMRIDAPGWFGGA</sequence>
<dbReference type="EMBL" id="PYGA01000008">
    <property type="protein sequence ID" value="PSK97305.1"/>
    <property type="molecule type" value="Genomic_DNA"/>
</dbReference>
<dbReference type="Gene3D" id="1.10.10.10">
    <property type="entry name" value="Winged helix-like DNA-binding domain superfamily/Winged helix DNA-binding domain"/>
    <property type="match status" value="1"/>
</dbReference>
<organism evidence="2 3">
    <name type="scientific">Murinocardiopsis flavida</name>
    <dbReference type="NCBI Taxonomy" id="645275"/>
    <lineage>
        <taxon>Bacteria</taxon>
        <taxon>Bacillati</taxon>
        <taxon>Actinomycetota</taxon>
        <taxon>Actinomycetes</taxon>
        <taxon>Streptosporangiales</taxon>
        <taxon>Nocardiopsidaceae</taxon>
        <taxon>Murinocardiopsis</taxon>
    </lineage>
</organism>
<dbReference type="Proteomes" id="UP000240542">
    <property type="component" value="Unassembled WGS sequence"/>
</dbReference>
<dbReference type="AlphaFoldDB" id="A0A2P8DJA5"/>
<dbReference type="InterPro" id="IPR036388">
    <property type="entry name" value="WH-like_DNA-bd_sf"/>
</dbReference>
<gene>
    <name evidence="2" type="ORF">CLV63_10823</name>
</gene>
<dbReference type="SUPFAM" id="SSF46785">
    <property type="entry name" value="Winged helix' DNA-binding domain"/>
    <property type="match status" value="1"/>
</dbReference>
<evidence type="ECO:0000313" key="3">
    <source>
        <dbReference type="Proteomes" id="UP000240542"/>
    </source>
</evidence>
<keyword evidence="3" id="KW-1185">Reference proteome</keyword>
<dbReference type="GO" id="GO:0003700">
    <property type="term" value="F:DNA-binding transcription factor activity"/>
    <property type="evidence" value="ECO:0007669"/>
    <property type="project" value="InterPro"/>
</dbReference>
<evidence type="ECO:0000259" key="1">
    <source>
        <dbReference type="PROSITE" id="PS50995"/>
    </source>
</evidence>
<dbReference type="GO" id="GO:0006950">
    <property type="term" value="P:response to stress"/>
    <property type="evidence" value="ECO:0007669"/>
    <property type="project" value="TreeGrafter"/>
</dbReference>
<protein>
    <submittedName>
        <fullName evidence="2">DNA-binding MarR family transcriptional regulator</fullName>
    </submittedName>
</protein>
<comment type="caution">
    <text evidence="2">The sequence shown here is derived from an EMBL/GenBank/DDBJ whole genome shotgun (WGS) entry which is preliminary data.</text>
</comment>
<accession>A0A2P8DJA5</accession>
<dbReference type="Pfam" id="PF12802">
    <property type="entry name" value="MarR_2"/>
    <property type="match status" value="1"/>
</dbReference>
<dbReference type="GO" id="GO:0003677">
    <property type="term" value="F:DNA binding"/>
    <property type="evidence" value="ECO:0007669"/>
    <property type="project" value="UniProtKB-KW"/>
</dbReference>
<feature type="domain" description="HTH marR-type" evidence="1">
    <location>
        <begin position="1"/>
        <end position="102"/>
    </location>
</feature>
<dbReference type="InterPro" id="IPR039422">
    <property type="entry name" value="MarR/SlyA-like"/>
</dbReference>
<keyword evidence="2" id="KW-0238">DNA-binding</keyword>
<proteinExistence type="predicted"/>
<dbReference type="PROSITE" id="PS50995">
    <property type="entry name" value="HTH_MARR_2"/>
    <property type="match status" value="1"/>
</dbReference>
<dbReference type="PANTHER" id="PTHR33164">
    <property type="entry name" value="TRANSCRIPTIONAL REGULATOR, MARR FAMILY"/>
    <property type="match status" value="1"/>
</dbReference>
<dbReference type="PANTHER" id="PTHR33164:SF99">
    <property type="entry name" value="MARR FAMILY REGULATORY PROTEIN"/>
    <property type="match status" value="1"/>
</dbReference>
<dbReference type="InterPro" id="IPR036390">
    <property type="entry name" value="WH_DNA-bd_sf"/>
</dbReference>